<evidence type="ECO:0000259" key="2">
    <source>
        <dbReference type="Pfam" id="PF08461"/>
    </source>
</evidence>
<feature type="domain" description="NrpR regulatory" evidence="1">
    <location>
        <begin position="88"/>
        <end position="321"/>
    </location>
</feature>
<dbReference type="OrthoDB" id="358798at2157"/>
<dbReference type="GeneID" id="15392525"/>
<dbReference type="EMBL" id="CP005290">
    <property type="protein sequence ID" value="AGK60891.1"/>
    <property type="molecule type" value="Genomic_DNA"/>
</dbReference>
<dbReference type="InterPro" id="IPR036984">
    <property type="entry name" value="NrpR_dom_sf"/>
</dbReference>
<evidence type="ECO:0000313" key="3">
    <source>
        <dbReference type="EMBL" id="AGK60891.1"/>
    </source>
</evidence>
<dbReference type="Gene3D" id="3.30.70.1360">
    <property type="entry name" value="mj0159-like"/>
    <property type="match status" value="1"/>
</dbReference>
<evidence type="ECO:0000313" key="4">
    <source>
        <dbReference type="Proteomes" id="UP000013307"/>
    </source>
</evidence>
<dbReference type="Gene3D" id="1.10.10.10">
    <property type="entry name" value="Winged helix-like DNA-binding domain superfamily/Winged helix DNA-binding domain"/>
    <property type="match status" value="1"/>
</dbReference>
<dbReference type="HOGENOM" id="CLU_073525_0_0_2"/>
<name>N0BK59_9EURY</name>
<dbReference type="InterPro" id="IPR013668">
    <property type="entry name" value="RNase_R_HTH_12"/>
</dbReference>
<dbReference type="InterPro" id="IPR038982">
    <property type="entry name" value="NrpR"/>
</dbReference>
<dbReference type="STRING" id="387631.Asulf_00884"/>
<organism evidence="3 4">
    <name type="scientific">Archaeoglobus sulfaticallidus PM70-1</name>
    <dbReference type="NCBI Taxonomy" id="387631"/>
    <lineage>
        <taxon>Archaea</taxon>
        <taxon>Methanobacteriati</taxon>
        <taxon>Methanobacteriota</taxon>
        <taxon>Archaeoglobi</taxon>
        <taxon>Archaeoglobales</taxon>
        <taxon>Archaeoglobaceae</taxon>
        <taxon>Archaeoglobus</taxon>
    </lineage>
</organism>
<protein>
    <submittedName>
        <fullName evidence="3">Uncharacterized protein conserved in archaea</fullName>
    </submittedName>
</protein>
<sequence>MRKFDSEIDHLFVEILRALSSKGSNYVRAGEIVHKIRDRGLNFSERTVRNRLEAMAERGFVEKKGNSWRITDKGLEMLSRSTVFDRLGEFSETLEYNMLHSTFNIYTMEGTVPTSVAILDKDQADRALEVLSEVLNSRLATSRYAVLLDEGEIAGKTEIEEGKIGIGTISSTVMDIIMLNIGVILSVEYAGLLKYENGLPVGVTELINYSGTTISPGLLFIRGGYTSVYDVVVRGSGYAVIAIRNFSPYAIEEVEKEVQLASARGLGKVLTITMDRFFGIPAQKRAMLVFQAGINQLAPLYELGFKPVLEINSSLIEFRKFGEIDELI</sequence>
<dbReference type="eggNOG" id="arCOG02710">
    <property type="taxonomic scope" value="Archaea"/>
</dbReference>
<reference evidence="3 4" key="1">
    <citation type="journal article" date="2013" name="Genome Announc.">
        <title>Complete Genome Sequence of the Thermophilic and Facultatively Chemolithoautotrophic Sulfate Reducer Archaeoglobus sulfaticallidus Strain PM70-1T.</title>
        <authorList>
            <person name="Stokke R."/>
            <person name="Hocking W.P."/>
            <person name="Steinsbu B.O."/>
            <person name="Steen I.H."/>
        </authorList>
    </citation>
    <scope>NUCLEOTIDE SEQUENCE [LARGE SCALE GENOMIC DNA]</scope>
    <source>
        <strain evidence="3">PM70-1</strain>
    </source>
</reference>
<dbReference type="SUPFAM" id="SSF46785">
    <property type="entry name" value="Winged helix' DNA-binding domain"/>
    <property type="match status" value="1"/>
</dbReference>
<keyword evidence="4" id="KW-1185">Reference proteome</keyword>
<gene>
    <name evidence="3" type="ORF">Asulf_00884</name>
</gene>
<dbReference type="PANTHER" id="PTHR41964">
    <property type="entry name" value="GLOBAL NITROGEN REGULATOR NRPR"/>
    <property type="match status" value="1"/>
</dbReference>
<dbReference type="Pfam" id="PF01995">
    <property type="entry name" value="NRD1_2"/>
    <property type="match status" value="1"/>
</dbReference>
<dbReference type="InterPro" id="IPR002846">
    <property type="entry name" value="NRD"/>
</dbReference>
<dbReference type="KEGG" id="ast:Asulf_00884"/>
<evidence type="ECO:0000259" key="1">
    <source>
        <dbReference type="Pfam" id="PF01995"/>
    </source>
</evidence>
<feature type="domain" description="Ribonuclease R winged-helix" evidence="2">
    <location>
        <begin position="13"/>
        <end position="78"/>
    </location>
</feature>
<dbReference type="InterPro" id="IPR036388">
    <property type="entry name" value="WH-like_DNA-bd_sf"/>
</dbReference>
<dbReference type="AlphaFoldDB" id="N0BK59"/>
<accession>N0BK59</accession>
<dbReference type="Proteomes" id="UP000013307">
    <property type="component" value="Chromosome"/>
</dbReference>
<dbReference type="Pfam" id="PF08461">
    <property type="entry name" value="WHD_RNase_R"/>
    <property type="match status" value="1"/>
</dbReference>
<dbReference type="PANTHER" id="PTHR41964:SF1">
    <property type="entry name" value="GLOBAL NITROGEN REGULATOR NRPR"/>
    <property type="match status" value="1"/>
</dbReference>
<dbReference type="RefSeq" id="WP_015590489.1">
    <property type="nucleotide sequence ID" value="NC_021169.1"/>
</dbReference>
<dbReference type="InterPro" id="IPR036390">
    <property type="entry name" value="WH_DNA-bd_sf"/>
</dbReference>
<proteinExistence type="predicted"/>